<evidence type="ECO:0000256" key="2">
    <source>
        <dbReference type="ARBA" id="ARBA00022618"/>
    </source>
</evidence>
<organism evidence="9 10">
    <name type="scientific">Geofilum rubicundum JCM 15548</name>
    <dbReference type="NCBI Taxonomy" id="1236989"/>
    <lineage>
        <taxon>Bacteria</taxon>
        <taxon>Pseudomonadati</taxon>
        <taxon>Bacteroidota</taxon>
        <taxon>Bacteroidia</taxon>
        <taxon>Marinilabiliales</taxon>
        <taxon>Marinilabiliaceae</taxon>
        <taxon>Geofilum</taxon>
    </lineage>
</organism>
<dbReference type="InterPro" id="IPR050696">
    <property type="entry name" value="FtsA/MreB"/>
</dbReference>
<dbReference type="SMART" id="SM00842">
    <property type="entry name" value="FtsA"/>
    <property type="match status" value="1"/>
</dbReference>
<dbReference type="OrthoDB" id="9768127at2"/>
<keyword evidence="1 5" id="KW-1003">Cell membrane</keyword>
<keyword evidence="4 5" id="KW-0131">Cell cycle</keyword>
<feature type="region of interest" description="Disordered" evidence="7">
    <location>
        <begin position="398"/>
        <end position="425"/>
    </location>
</feature>
<evidence type="ECO:0000313" key="10">
    <source>
        <dbReference type="Proteomes" id="UP000032900"/>
    </source>
</evidence>
<evidence type="ECO:0000256" key="5">
    <source>
        <dbReference type="HAMAP-Rule" id="MF_02033"/>
    </source>
</evidence>
<comment type="function">
    <text evidence="5 6">Cell division protein that is involved in the assembly of the Z ring. May serve as a membrane anchor for the Z ring.</text>
</comment>
<feature type="compositionally biased region" description="Basic residues" evidence="7">
    <location>
        <begin position="412"/>
        <end position="422"/>
    </location>
</feature>
<dbReference type="GO" id="GO:0032153">
    <property type="term" value="C:cell division site"/>
    <property type="evidence" value="ECO:0007669"/>
    <property type="project" value="UniProtKB-UniRule"/>
</dbReference>
<accession>A0A0E9M0C1</accession>
<evidence type="ECO:0000256" key="7">
    <source>
        <dbReference type="SAM" id="MobiDB-lite"/>
    </source>
</evidence>
<dbReference type="GO" id="GO:0043093">
    <property type="term" value="P:FtsZ-dependent cytokinesis"/>
    <property type="evidence" value="ECO:0007669"/>
    <property type="project" value="UniProtKB-UniRule"/>
</dbReference>
<dbReference type="STRING" id="1236989.JCM15548_13318"/>
<dbReference type="Pfam" id="PF14450">
    <property type="entry name" value="FtsA"/>
    <property type="match status" value="1"/>
</dbReference>
<comment type="similarity">
    <text evidence="5 6">Belongs to the FtsA/MreB family.</text>
</comment>
<dbReference type="EMBL" id="BAZW01000035">
    <property type="protein sequence ID" value="GAO30988.1"/>
    <property type="molecule type" value="Genomic_DNA"/>
</dbReference>
<dbReference type="PANTHER" id="PTHR32432:SF4">
    <property type="entry name" value="CELL DIVISION PROTEIN FTSA"/>
    <property type="match status" value="1"/>
</dbReference>
<feature type="compositionally biased region" description="Basic and acidic residues" evidence="7">
    <location>
        <begin position="398"/>
        <end position="409"/>
    </location>
</feature>
<evidence type="ECO:0000256" key="1">
    <source>
        <dbReference type="ARBA" id="ARBA00022475"/>
    </source>
</evidence>
<evidence type="ECO:0000256" key="3">
    <source>
        <dbReference type="ARBA" id="ARBA00023136"/>
    </source>
</evidence>
<keyword evidence="3 5" id="KW-0472">Membrane</keyword>
<comment type="subcellular location">
    <subcellularLocation>
        <location evidence="5">Cell membrane</location>
        <topology evidence="5">Peripheral membrane protein</topology>
        <orientation evidence="5">Cytoplasmic side</orientation>
    </subcellularLocation>
    <text evidence="5">Localizes to the Z ring in an FtsZ-dependent manner. Targeted to the membrane through a conserved C-terminal amphipathic helix.</text>
</comment>
<evidence type="ECO:0000313" key="9">
    <source>
        <dbReference type="EMBL" id="GAO30988.1"/>
    </source>
</evidence>
<sequence length="453" mass="49505">MNQESKLIAAIDIGTTKVVAVAGRKYPDGHIQVLGVEKAQSTGVKRGVVLNIDETVSAIKQAVSALEARFDIRIAEVFVGMAGYSMKSLTNRCYRFIDPNDEISTFDLEQLLRDSHRISLDPGEKIIHVIPQDYSVDNEQGEKNPVGMSGQRLEGNFHVVIGRMASVKNIEKCVHRAGLQLNGVVLEPLASAHAVLTEEEMEAGVVMIDIGGGTTDFALFYDGIIRHTAVIPFGGNVVTNDIKEGCSVLFKQAETLKVQFGSAMGSMAREDMVVAIPGMPGWESKEISFKNLSSIIQARMEEIIEYVAHHIDTSGYYDKLGAGIVITGGGALLKNIAHLIRLKTGLDVRMGQPDRYMNEDLVNEGEMPLYSTSVGLLVSSSMYATQRVVEQKLFESPEEEQPVRAEAASRKVVSKQKTGRSRMAKEASHITGDLFGSLKNRIAGIFDDKDVEM</sequence>
<dbReference type="HAMAP" id="MF_02033">
    <property type="entry name" value="FtsA"/>
    <property type="match status" value="1"/>
</dbReference>
<gene>
    <name evidence="5" type="primary">ftsA</name>
    <name evidence="9" type="ORF">JCM15548_13318</name>
</gene>
<evidence type="ECO:0000259" key="8">
    <source>
        <dbReference type="SMART" id="SM00842"/>
    </source>
</evidence>
<dbReference type="Pfam" id="PF02491">
    <property type="entry name" value="SHS2_FTSA"/>
    <property type="match status" value="1"/>
</dbReference>
<protein>
    <recommendedName>
        <fullName evidence="5 6">Cell division protein FtsA</fullName>
    </recommendedName>
</protein>
<feature type="domain" description="SHS2" evidence="8">
    <location>
        <begin position="8"/>
        <end position="195"/>
    </location>
</feature>
<dbReference type="InterPro" id="IPR043129">
    <property type="entry name" value="ATPase_NBD"/>
</dbReference>
<keyword evidence="2 5" id="KW-0132">Cell division</keyword>
<dbReference type="SUPFAM" id="SSF53067">
    <property type="entry name" value="Actin-like ATPase domain"/>
    <property type="match status" value="2"/>
</dbReference>
<dbReference type="Proteomes" id="UP000032900">
    <property type="component" value="Unassembled WGS sequence"/>
</dbReference>
<comment type="caution">
    <text evidence="9">The sequence shown here is derived from an EMBL/GenBank/DDBJ whole genome shotgun (WGS) entry which is preliminary data.</text>
</comment>
<reference evidence="9 10" key="1">
    <citation type="journal article" date="2015" name="Microbes Environ.">
        <title>Distribution and evolution of nitrogen fixation genes in the phylum bacteroidetes.</title>
        <authorList>
            <person name="Inoue J."/>
            <person name="Oshima K."/>
            <person name="Suda W."/>
            <person name="Sakamoto M."/>
            <person name="Iino T."/>
            <person name="Noda S."/>
            <person name="Hongoh Y."/>
            <person name="Hattori M."/>
            <person name="Ohkuma M."/>
        </authorList>
    </citation>
    <scope>NUCLEOTIDE SEQUENCE [LARGE SCALE GENOMIC DNA]</scope>
    <source>
        <strain evidence="9">JCM 15548</strain>
    </source>
</reference>
<dbReference type="RefSeq" id="WP_062126595.1">
    <property type="nucleotide sequence ID" value="NZ_BAZW01000035.1"/>
</dbReference>
<name>A0A0E9M0C1_9BACT</name>
<dbReference type="CDD" id="cd24048">
    <property type="entry name" value="ASKHA_NBD_FtsA"/>
    <property type="match status" value="1"/>
</dbReference>
<dbReference type="InterPro" id="IPR003494">
    <property type="entry name" value="SHS2_FtsA"/>
</dbReference>
<evidence type="ECO:0000256" key="6">
    <source>
        <dbReference type="PIRNR" id="PIRNR003101"/>
    </source>
</evidence>
<comment type="subunit">
    <text evidence="5">Self-interacts. Interacts with FtsZ.</text>
</comment>
<dbReference type="NCBIfam" id="TIGR01174">
    <property type="entry name" value="ftsA"/>
    <property type="match status" value="1"/>
</dbReference>
<dbReference type="PANTHER" id="PTHR32432">
    <property type="entry name" value="CELL DIVISION PROTEIN FTSA-RELATED"/>
    <property type="match status" value="1"/>
</dbReference>
<dbReference type="GO" id="GO:0009898">
    <property type="term" value="C:cytoplasmic side of plasma membrane"/>
    <property type="evidence" value="ECO:0007669"/>
    <property type="project" value="UniProtKB-UniRule"/>
</dbReference>
<keyword evidence="10" id="KW-1185">Reference proteome</keyword>
<dbReference type="AlphaFoldDB" id="A0A0E9M0C1"/>
<dbReference type="Gene3D" id="3.30.420.40">
    <property type="match status" value="2"/>
</dbReference>
<evidence type="ECO:0000256" key="4">
    <source>
        <dbReference type="ARBA" id="ARBA00023306"/>
    </source>
</evidence>
<proteinExistence type="inferred from homology"/>
<dbReference type="Gene3D" id="3.30.1490.110">
    <property type="match status" value="1"/>
</dbReference>
<dbReference type="InterPro" id="IPR020823">
    <property type="entry name" value="Cell_div_FtsA"/>
</dbReference>
<dbReference type="PIRSF" id="PIRSF003101">
    <property type="entry name" value="FtsA"/>
    <property type="match status" value="1"/>
</dbReference>